<organism evidence="18 19">
    <name type="scientific">Pedobacter westerhofensis</name>
    <dbReference type="NCBI Taxonomy" id="425512"/>
    <lineage>
        <taxon>Bacteria</taxon>
        <taxon>Pseudomonadati</taxon>
        <taxon>Bacteroidota</taxon>
        <taxon>Sphingobacteriia</taxon>
        <taxon>Sphingobacteriales</taxon>
        <taxon>Sphingobacteriaceae</taxon>
        <taxon>Pedobacter</taxon>
    </lineage>
</organism>
<dbReference type="InterPro" id="IPR001460">
    <property type="entry name" value="PCN-bd_Tpept"/>
</dbReference>
<evidence type="ECO:0000256" key="6">
    <source>
        <dbReference type="ARBA" id="ARBA00022670"/>
    </source>
</evidence>
<keyword evidence="10" id="KW-0573">Peptidoglycan synthesis</keyword>
<dbReference type="GO" id="GO:0008658">
    <property type="term" value="F:penicillin binding"/>
    <property type="evidence" value="ECO:0007669"/>
    <property type="project" value="InterPro"/>
</dbReference>
<accession>A0A521D932</accession>
<evidence type="ECO:0000256" key="7">
    <source>
        <dbReference type="ARBA" id="ARBA00022692"/>
    </source>
</evidence>
<keyword evidence="6" id="KW-0645">Protease</keyword>
<reference evidence="18 19" key="1">
    <citation type="submission" date="2017-05" db="EMBL/GenBank/DDBJ databases">
        <authorList>
            <person name="Varghese N."/>
            <person name="Submissions S."/>
        </authorList>
    </citation>
    <scope>NUCLEOTIDE SEQUENCE [LARGE SCALE GENOMIC DNA]</scope>
    <source>
        <strain evidence="18 19">DSM 19036</strain>
    </source>
</reference>
<keyword evidence="7 15" id="KW-0812">Transmembrane</keyword>
<keyword evidence="9" id="KW-0133">Cell shape</keyword>
<evidence type="ECO:0000256" key="1">
    <source>
        <dbReference type="ARBA" id="ARBA00004167"/>
    </source>
</evidence>
<dbReference type="PANTHER" id="PTHR30627">
    <property type="entry name" value="PEPTIDOGLYCAN D,D-TRANSPEPTIDASE"/>
    <property type="match status" value="1"/>
</dbReference>
<feature type="domain" description="Penicillin-binding protein dimerisation" evidence="17">
    <location>
        <begin position="52"/>
        <end position="212"/>
    </location>
</feature>
<dbReference type="GO" id="GO:0009252">
    <property type="term" value="P:peptidoglycan biosynthetic process"/>
    <property type="evidence" value="ECO:0007669"/>
    <property type="project" value="UniProtKB-KW"/>
</dbReference>
<dbReference type="OrthoDB" id="9766847at2"/>
<dbReference type="Gene3D" id="3.90.1310.10">
    <property type="entry name" value="Penicillin-binding protein 2a (Domain 2)"/>
    <property type="match status" value="1"/>
</dbReference>
<evidence type="ECO:0000259" key="17">
    <source>
        <dbReference type="Pfam" id="PF03717"/>
    </source>
</evidence>
<feature type="compositionally biased region" description="Low complexity" evidence="14">
    <location>
        <begin position="622"/>
        <end position="641"/>
    </location>
</feature>
<dbReference type="InterPro" id="IPR036138">
    <property type="entry name" value="PBP_dimer_sf"/>
</dbReference>
<dbReference type="EMBL" id="FXTN01000005">
    <property type="protein sequence ID" value="SMO68135.1"/>
    <property type="molecule type" value="Genomic_DNA"/>
</dbReference>
<evidence type="ECO:0000256" key="10">
    <source>
        <dbReference type="ARBA" id="ARBA00022984"/>
    </source>
</evidence>
<dbReference type="RefSeq" id="WP_142528254.1">
    <property type="nucleotide sequence ID" value="NZ_CBCSJO010000005.1"/>
</dbReference>
<keyword evidence="4" id="KW-0997">Cell inner membrane</keyword>
<evidence type="ECO:0000256" key="14">
    <source>
        <dbReference type="SAM" id="MobiDB-lite"/>
    </source>
</evidence>
<dbReference type="GO" id="GO:0005886">
    <property type="term" value="C:plasma membrane"/>
    <property type="evidence" value="ECO:0007669"/>
    <property type="project" value="UniProtKB-SubCell"/>
</dbReference>
<protein>
    <submittedName>
        <fullName evidence="18">Penicillin-binding protein 2</fullName>
    </submittedName>
</protein>
<dbReference type="GO" id="GO:0071555">
    <property type="term" value="P:cell wall organization"/>
    <property type="evidence" value="ECO:0007669"/>
    <property type="project" value="UniProtKB-KW"/>
</dbReference>
<dbReference type="GO" id="GO:0071972">
    <property type="term" value="F:peptidoglycan L,D-transpeptidase activity"/>
    <property type="evidence" value="ECO:0007669"/>
    <property type="project" value="TreeGrafter"/>
</dbReference>
<dbReference type="Proteomes" id="UP000320300">
    <property type="component" value="Unassembled WGS sequence"/>
</dbReference>
<feature type="region of interest" description="Disordered" evidence="14">
    <location>
        <begin position="620"/>
        <end position="676"/>
    </location>
</feature>
<evidence type="ECO:0000256" key="8">
    <source>
        <dbReference type="ARBA" id="ARBA00022801"/>
    </source>
</evidence>
<gene>
    <name evidence="18" type="ORF">SAMN06265348_105120</name>
</gene>
<dbReference type="InterPro" id="IPR012338">
    <property type="entry name" value="Beta-lactam/transpept-like"/>
</dbReference>
<proteinExistence type="predicted"/>
<evidence type="ECO:0000256" key="12">
    <source>
        <dbReference type="ARBA" id="ARBA00023136"/>
    </source>
</evidence>
<dbReference type="NCBIfam" id="TIGR03423">
    <property type="entry name" value="pbp2_mrdA"/>
    <property type="match status" value="1"/>
</dbReference>
<evidence type="ECO:0000256" key="9">
    <source>
        <dbReference type="ARBA" id="ARBA00022960"/>
    </source>
</evidence>
<evidence type="ECO:0000256" key="5">
    <source>
        <dbReference type="ARBA" id="ARBA00022645"/>
    </source>
</evidence>
<dbReference type="SUPFAM" id="SSF56519">
    <property type="entry name" value="Penicillin binding protein dimerisation domain"/>
    <property type="match status" value="1"/>
</dbReference>
<dbReference type="Pfam" id="PF03717">
    <property type="entry name" value="PBP_dimer"/>
    <property type="match status" value="1"/>
</dbReference>
<dbReference type="InterPro" id="IPR017790">
    <property type="entry name" value="Penicillin-binding_protein_2"/>
</dbReference>
<keyword evidence="11 15" id="KW-1133">Transmembrane helix</keyword>
<keyword evidence="12 15" id="KW-0472">Membrane</keyword>
<evidence type="ECO:0000256" key="15">
    <source>
        <dbReference type="SAM" id="Phobius"/>
    </source>
</evidence>
<keyword evidence="5" id="KW-0121">Carboxypeptidase</keyword>
<dbReference type="InterPro" id="IPR005311">
    <property type="entry name" value="PBP_dimer"/>
</dbReference>
<keyword evidence="8" id="KW-0378">Hydrolase</keyword>
<feature type="transmembrane region" description="Helical" evidence="15">
    <location>
        <begin position="9"/>
        <end position="29"/>
    </location>
</feature>
<name>A0A521D932_9SPHI</name>
<evidence type="ECO:0000313" key="19">
    <source>
        <dbReference type="Proteomes" id="UP000320300"/>
    </source>
</evidence>
<dbReference type="AlphaFoldDB" id="A0A521D932"/>
<dbReference type="GO" id="GO:0006508">
    <property type="term" value="P:proteolysis"/>
    <property type="evidence" value="ECO:0007669"/>
    <property type="project" value="UniProtKB-KW"/>
</dbReference>
<comment type="subcellular location">
    <subcellularLocation>
        <location evidence="2">Cell membrane</location>
    </subcellularLocation>
    <subcellularLocation>
        <location evidence="1">Membrane</location>
        <topology evidence="1">Single-pass membrane protein</topology>
    </subcellularLocation>
</comment>
<dbReference type="GO" id="GO:0009002">
    <property type="term" value="F:serine-type D-Ala-D-Ala carboxypeptidase activity"/>
    <property type="evidence" value="ECO:0007669"/>
    <property type="project" value="InterPro"/>
</dbReference>
<feature type="domain" description="Penicillin-binding protein transpeptidase" evidence="16">
    <location>
        <begin position="253"/>
        <end position="580"/>
    </location>
</feature>
<dbReference type="InterPro" id="IPR050515">
    <property type="entry name" value="Beta-lactam/transpept"/>
</dbReference>
<dbReference type="SUPFAM" id="SSF56601">
    <property type="entry name" value="beta-lactamase/transpeptidase-like"/>
    <property type="match status" value="1"/>
</dbReference>
<evidence type="ECO:0000256" key="2">
    <source>
        <dbReference type="ARBA" id="ARBA00004236"/>
    </source>
</evidence>
<evidence type="ECO:0000256" key="11">
    <source>
        <dbReference type="ARBA" id="ARBA00022989"/>
    </source>
</evidence>
<evidence type="ECO:0000256" key="4">
    <source>
        <dbReference type="ARBA" id="ARBA00022519"/>
    </source>
</evidence>
<dbReference type="PANTHER" id="PTHR30627:SF2">
    <property type="entry name" value="PEPTIDOGLYCAN D,D-TRANSPEPTIDASE MRDA"/>
    <property type="match status" value="1"/>
</dbReference>
<evidence type="ECO:0000256" key="13">
    <source>
        <dbReference type="ARBA" id="ARBA00023316"/>
    </source>
</evidence>
<dbReference type="GO" id="GO:0008360">
    <property type="term" value="P:regulation of cell shape"/>
    <property type="evidence" value="ECO:0007669"/>
    <property type="project" value="UniProtKB-KW"/>
</dbReference>
<keyword evidence="13" id="KW-0961">Cell wall biogenesis/degradation</keyword>
<dbReference type="Pfam" id="PF00905">
    <property type="entry name" value="Transpeptidase"/>
    <property type="match status" value="1"/>
</dbReference>
<keyword evidence="19" id="KW-1185">Reference proteome</keyword>
<evidence type="ECO:0000256" key="3">
    <source>
        <dbReference type="ARBA" id="ARBA00022475"/>
    </source>
</evidence>
<dbReference type="Gene3D" id="3.30.1390.30">
    <property type="entry name" value="Penicillin-binding protein 2a, domain 3"/>
    <property type="match status" value="1"/>
</dbReference>
<sequence>MDNLFNRKYIIQGLFIVVALILLGQLFYIQVASDRYFLSANSNVLRKKYTFPARGIILDRNNKVLVQNEPVYDLMVTPNLVKPFDTAALCKIIGIDMKGFHKRFNKARNQSRYQRSVFEKQLSVQTYAALQERLSRFVGFETQNRTVRHYPDSVAGQFFGYVKEVSEKDIEKSNGYFRPGDYIGKAGVERQYNDVLQGERGVENTIYNARNVPQGSYLNGKFDTLATSGETLVSSLDIRLQKLGEQLLHNKVGSIVAIEPSTGEVLAFVSSPTYDPNLMVGRQQGNNYMEIFGSPNRPFTVRPLSGYYSPGSSFKPLDDLIALQEGVIDPNTTFNCPGGYWAGNHLVRCEHVDGNISLRRGLARSCNTYACYVYQKLMTQSKYKSKIAAYDDWQAKVRKFGIGSKLDLDMPFERPGRLFTSEEYTKRFGKYWGYTTTISLAIGQGEMSATPLQMANIMAVIANRGYYIKPHLIKAIGEKKEVKKEYLVRNSVDIDVAHFEPVIDGMQDAVNAPYGTARDSALPDIIMCGKTGTVQNPHGKNHSVFIGFAPRDNPKIAIAVIVENAGYGSAYAAPIASYITETYLKGKLSGNRVDRAEWMKNQVVLPEVPKPKIPFLLKDTTGKTAAPGTAASGTPSTPGAADTKNLPIVPRPGATPAKPEIPVKKTTENKKLQITR</sequence>
<keyword evidence="3" id="KW-1003">Cell membrane</keyword>
<evidence type="ECO:0000259" key="16">
    <source>
        <dbReference type="Pfam" id="PF00905"/>
    </source>
</evidence>
<dbReference type="Gene3D" id="3.40.710.10">
    <property type="entry name" value="DD-peptidase/beta-lactamase superfamily"/>
    <property type="match status" value="1"/>
</dbReference>
<feature type="compositionally biased region" description="Basic and acidic residues" evidence="14">
    <location>
        <begin position="661"/>
        <end position="676"/>
    </location>
</feature>
<evidence type="ECO:0000313" key="18">
    <source>
        <dbReference type="EMBL" id="SMO68135.1"/>
    </source>
</evidence>